<dbReference type="Proteomes" id="UP000649604">
    <property type="component" value="Unassembled WGS sequence"/>
</dbReference>
<comment type="caution">
    <text evidence="2">The sequence shown here is derived from an EMBL/GenBank/DDBJ whole genome shotgun (WGS) entry which is preliminary data.</text>
</comment>
<keyword evidence="1" id="KW-0472">Membrane</keyword>
<keyword evidence="1" id="KW-0812">Transmembrane</keyword>
<accession>A0A9D5JVT6</accession>
<dbReference type="PANTHER" id="PTHR30105">
    <property type="entry name" value="UNCHARACTERIZED YIBQ-RELATED"/>
    <property type="match status" value="1"/>
</dbReference>
<evidence type="ECO:0000313" key="2">
    <source>
        <dbReference type="EMBL" id="MBD3324876.1"/>
    </source>
</evidence>
<organism evidence="2 3">
    <name type="scientific">candidate division KSB3 bacterium</name>
    <dbReference type="NCBI Taxonomy" id="2044937"/>
    <lineage>
        <taxon>Bacteria</taxon>
        <taxon>candidate division KSB3</taxon>
    </lineage>
</organism>
<sequence length="402" mass="44515">MFSSDSSEVRLIVKTKKRILVISLTVLVALIGLLVTCGAFLWEEPHSRFFSRRRSGQFPAATAKQLGDVIQQALHTSDSVKLPLAAPTQQTIHHEPLSWTQYAYTVHLQQRSALSTLLYELSELIVESGGEIFQSYFQPEQRQVTFVLGVGEFITHTIVFTWDAPPPVVERPAPRPQVEAEPAVKAAIIIDDLGTSTHVVQRLLDLEADLTFSILPHLQYSRTIAALLHERGKEMLLHLPMEPQDYPATSPGAGAILVNMAATDIQQTIDQNLHAVPFVVGANNHMGSRLTADSQAMQAVLETLGRHDLFFLDSRTTGQSVAYSLAQQLGIQSAERKIFLDVIPELAFVKQQLRELAALAEQGEPAIAIGHPKAVTLQALEEMLPEFKDRQIEIVRVSTFVQ</sequence>
<dbReference type="SUPFAM" id="SSF88713">
    <property type="entry name" value="Glycoside hydrolase/deacetylase"/>
    <property type="match status" value="1"/>
</dbReference>
<keyword evidence="1" id="KW-1133">Transmembrane helix</keyword>
<dbReference type="EMBL" id="WJJP01000314">
    <property type="protein sequence ID" value="MBD3324876.1"/>
    <property type="molecule type" value="Genomic_DNA"/>
</dbReference>
<dbReference type="InterPro" id="IPR011330">
    <property type="entry name" value="Glyco_hydro/deAcase_b/a-brl"/>
</dbReference>
<name>A0A9D5JVT6_9BACT</name>
<gene>
    <name evidence="2" type="ORF">GF339_09845</name>
</gene>
<dbReference type="PANTHER" id="PTHR30105:SF2">
    <property type="entry name" value="DIVERGENT POLYSACCHARIDE DEACETYLASE SUPERFAMILY"/>
    <property type="match status" value="1"/>
</dbReference>
<evidence type="ECO:0008006" key="4">
    <source>
        <dbReference type="Google" id="ProtNLM"/>
    </source>
</evidence>
<feature type="transmembrane region" description="Helical" evidence="1">
    <location>
        <begin position="20"/>
        <end position="42"/>
    </location>
</feature>
<proteinExistence type="predicted"/>
<dbReference type="CDD" id="cd10936">
    <property type="entry name" value="CE4_DAC2"/>
    <property type="match status" value="1"/>
</dbReference>
<evidence type="ECO:0000313" key="3">
    <source>
        <dbReference type="Proteomes" id="UP000649604"/>
    </source>
</evidence>
<dbReference type="InterPro" id="IPR006837">
    <property type="entry name" value="Divergent_DAC"/>
</dbReference>
<protein>
    <recommendedName>
        <fullName evidence="4">Divergent polysaccharide deacetylase family protein</fullName>
    </recommendedName>
</protein>
<dbReference type="Gene3D" id="3.20.20.370">
    <property type="entry name" value="Glycoside hydrolase/deacetylase"/>
    <property type="match status" value="1"/>
</dbReference>
<dbReference type="Pfam" id="PF04748">
    <property type="entry name" value="Polysacc_deac_2"/>
    <property type="match status" value="1"/>
</dbReference>
<dbReference type="AlphaFoldDB" id="A0A9D5JVT6"/>
<reference evidence="2" key="1">
    <citation type="submission" date="2019-11" db="EMBL/GenBank/DDBJ databases">
        <title>Microbial mats filling the niche in hypersaline microbial mats.</title>
        <authorList>
            <person name="Wong H.L."/>
            <person name="Macleod F.I."/>
            <person name="White R.A. III"/>
            <person name="Burns B.P."/>
        </authorList>
    </citation>
    <scope>NUCLEOTIDE SEQUENCE</scope>
    <source>
        <strain evidence="2">Rbin_158</strain>
    </source>
</reference>
<evidence type="ECO:0000256" key="1">
    <source>
        <dbReference type="SAM" id="Phobius"/>
    </source>
</evidence>
<dbReference type="GO" id="GO:0005975">
    <property type="term" value="P:carbohydrate metabolic process"/>
    <property type="evidence" value="ECO:0007669"/>
    <property type="project" value="InterPro"/>
</dbReference>